<feature type="transmembrane region" description="Helical" evidence="1">
    <location>
        <begin position="20"/>
        <end position="39"/>
    </location>
</feature>
<dbReference type="EMBL" id="KP211821">
    <property type="protein sequence ID" value="ANV79342.1"/>
    <property type="molecule type" value="Genomic_DNA"/>
</dbReference>
<dbReference type="Gene3D" id="3.40.30.10">
    <property type="entry name" value="Glutaredoxin"/>
    <property type="match status" value="1"/>
</dbReference>
<dbReference type="SUPFAM" id="SSF52833">
    <property type="entry name" value="Thioredoxin-like"/>
    <property type="match status" value="1"/>
</dbReference>
<feature type="transmembrane region" description="Helical" evidence="1">
    <location>
        <begin position="294"/>
        <end position="317"/>
    </location>
</feature>
<feature type="transmembrane region" description="Helical" evidence="1">
    <location>
        <begin position="413"/>
        <end position="435"/>
    </location>
</feature>
<organism evidence="2">
    <name type="scientific">uncultured Poseidoniia archaeon</name>
    <dbReference type="NCBI Taxonomy" id="1697135"/>
    <lineage>
        <taxon>Archaea</taxon>
        <taxon>Methanobacteriati</taxon>
        <taxon>Thermoplasmatota</taxon>
        <taxon>Candidatus Poseidoniia</taxon>
        <taxon>environmental samples</taxon>
    </lineage>
</organism>
<reference evidence="2" key="1">
    <citation type="submission" date="2014-11" db="EMBL/GenBank/DDBJ databases">
        <authorList>
            <person name="Zhu J."/>
            <person name="Qi W."/>
            <person name="Song R."/>
        </authorList>
    </citation>
    <scope>NUCLEOTIDE SEQUENCE</scope>
</reference>
<reference evidence="2" key="2">
    <citation type="journal article" date="2015" name="ISME J.">
        <title>A new class of marine Euryarchaeota group II from the Mediterranean deep chlorophyll maximum.</title>
        <authorList>
            <person name="Martin-Cuadrado A.B."/>
            <person name="Garcia-Heredia I."/>
            <person name="Molto A.G."/>
            <person name="Lopez-Ubeda R."/>
            <person name="Kimes N."/>
            <person name="Lopez-Garcia P."/>
            <person name="Moreira D."/>
            <person name="Rodriguez-Valera F."/>
        </authorList>
    </citation>
    <scope>NUCLEOTIDE SEQUENCE</scope>
</reference>
<keyword evidence="1" id="KW-0812">Transmembrane</keyword>
<protein>
    <recommendedName>
        <fullName evidence="3">Cytochrome C biogenesis protein transmembrane domain-containing protein</fullName>
    </recommendedName>
</protein>
<evidence type="ECO:0000313" key="2">
    <source>
        <dbReference type="EMBL" id="ANV79342.1"/>
    </source>
</evidence>
<keyword evidence="1" id="KW-0472">Membrane</keyword>
<dbReference type="InterPro" id="IPR036249">
    <property type="entry name" value="Thioredoxin-like_sf"/>
</dbReference>
<name>A0A1B1TAN7_9ARCH</name>
<evidence type="ECO:0000256" key="1">
    <source>
        <dbReference type="SAM" id="Phobius"/>
    </source>
</evidence>
<feature type="transmembrane region" description="Helical" evidence="1">
    <location>
        <begin position="237"/>
        <end position="261"/>
    </location>
</feature>
<sequence length="483" mass="53181">MSASLDFSVLKKQETWKAFLIGIVLFCIIGFASLSLFGLSSSIYGVSDDIETVPDFVAPTMNRTGIDDSHNIENGTLQLSDLRGNVVILDFMAVDCANCHYVQEHIEQNIDDWRELEGEYPVIVVSVATWYSLETFEQINSTFGDSDSDKFMNWIVTNGGSETIILENGTRGDLVEYYSAQLIPLALVIDHEGYVVAKENTGTPLDRWKSFDNAIEKANDGDASDLRFGIEKTDRSTYGVFIIGLFLGFLVYFSPCAFPVLPSYITYTLSLGMREEELRNNGKIVGNMPGPLAIGGYAALGQLTFFAVVGIIIFGLSEIFNLSGYLHKIAIAIAVLLIILGALMLLGWTSHLLSKVQDIIDKYQTNEDSDEVFTPRRNMYLWGIGYSAASVDCTAAAVFPFIGWLAVVGRTEFIFGLVGLMISVSFLMIAVTALVSFGRQAMIGYLRSSTGLIKAIGSWMMMFAGIGLFIYLTEPEMVSTIVF</sequence>
<keyword evidence="1" id="KW-1133">Transmembrane helix</keyword>
<proteinExistence type="predicted"/>
<feature type="transmembrane region" description="Helical" evidence="1">
    <location>
        <begin position="455"/>
        <end position="473"/>
    </location>
</feature>
<evidence type="ECO:0008006" key="3">
    <source>
        <dbReference type="Google" id="ProtNLM"/>
    </source>
</evidence>
<feature type="transmembrane region" description="Helical" evidence="1">
    <location>
        <begin position="379"/>
        <end position="406"/>
    </location>
</feature>
<feature type="transmembrane region" description="Helical" evidence="1">
    <location>
        <begin position="329"/>
        <end position="348"/>
    </location>
</feature>
<accession>A0A1B1TAN7</accession>
<dbReference type="AlphaFoldDB" id="A0A1B1TAN7"/>